<proteinExistence type="predicted"/>
<keyword evidence="3" id="KW-1185">Reference proteome</keyword>
<protein>
    <submittedName>
        <fullName evidence="2">Uncharacterized protein</fullName>
    </submittedName>
</protein>
<dbReference type="AlphaFoldDB" id="A0A0C2F2G0"/>
<accession>A0A0C2F2G0</accession>
<dbReference type="Proteomes" id="UP000031535">
    <property type="component" value="Unassembled WGS sequence"/>
</dbReference>
<evidence type="ECO:0000313" key="2">
    <source>
        <dbReference type="EMBL" id="KIH85203.1"/>
    </source>
</evidence>
<evidence type="ECO:0000256" key="1">
    <source>
        <dbReference type="SAM" id="MobiDB-lite"/>
    </source>
</evidence>
<feature type="region of interest" description="Disordered" evidence="1">
    <location>
        <begin position="38"/>
        <end position="71"/>
    </location>
</feature>
<feature type="compositionally biased region" description="Basic and acidic residues" evidence="1">
    <location>
        <begin position="50"/>
        <end position="60"/>
    </location>
</feature>
<sequence length="71" mass="7927">MAYFRHDSLLSTARQLPERSAGVPAGIKKDCESTWGRLVAHSPENNGVQRIEEAKIKEIRNNNPAHSRSLS</sequence>
<evidence type="ECO:0000313" key="3">
    <source>
        <dbReference type="Proteomes" id="UP000031535"/>
    </source>
</evidence>
<gene>
    <name evidence="2" type="ORF">UCMB321_0991</name>
</gene>
<dbReference type="STRING" id="226910.UCMB321_0991"/>
<reference evidence="2 3" key="1">
    <citation type="submission" date="2015-01" db="EMBL/GenBank/DDBJ databases">
        <title>Complete genome of Pseudomonas batumici UCM B-321 producer of the batumin antibiotic with strong antistaphilococcal and potential anticancer activity.</title>
        <authorList>
            <person name="Klochko V.V."/>
            <person name="Zelena L.B."/>
            <person name="Elena K.A."/>
            <person name="Reva O.N."/>
        </authorList>
    </citation>
    <scope>NUCLEOTIDE SEQUENCE [LARGE SCALE GENOMIC DNA]</scope>
    <source>
        <strain evidence="2 3">UCM B-321</strain>
    </source>
</reference>
<comment type="caution">
    <text evidence="2">The sequence shown here is derived from an EMBL/GenBank/DDBJ whole genome shotgun (WGS) entry which is preliminary data.</text>
</comment>
<name>A0A0C2F2G0_9PSED</name>
<dbReference type="EMBL" id="JXDG01000010">
    <property type="protein sequence ID" value="KIH85203.1"/>
    <property type="molecule type" value="Genomic_DNA"/>
</dbReference>
<organism evidence="2 3">
    <name type="scientific">Pseudomonas batumici</name>
    <dbReference type="NCBI Taxonomy" id="226910"/>
    <lineage>
        <taxon>Bacteria</taxon>
        <taxon>Pseudomonadati</taxon>
        <taxon>Pseudomonadota</taxon>
        <taxon>Gammaproteobacteria</taxon>
        <taxon>Pseudomonadales</taxon>
        <taxon>Pseudomonadaceae</taxon>
        <taxon>Pseudomonas</taxon>
    </lineage>
</organism>
<feature type="compositionally biased region" description="Polar residues" evidence="1">
    <location>
        <begin position="61"/>
        <end position="71"/>
    </location>
</feature>
<dbReference type="PATRIC" id="fig|226910.6.peg.984"/>